<proteinExistence type="predicted"/>
<protein>
    <submittedName>
        <fullName evidence="1">Uncharacterized protein</fullName>
    </submittedName>
</protein>
<accession>A0AAV5VQC5</accession>
<name>A0AAV5VQC5_9BILA</name>
<keyword evidence="2" id="KW-1185">Reference proteome</keyword>
<feature type="non-terminal residue" evidence="1">
    <location>
        <position position="1"/>
    </location>
</feature>
<dbReference type="EMBL" id="BTSY01000003">
    <property type="protein sequence ID" value="GMT20860.1"/>
    <property type="molecule type" value="Genomic_DNA"/>
</dbReference>
<dbReference type="Proteomes" id="UP001432322">
    <property type="component" value="Unassembled WGS sequence"/>
</dbReference>
<organism evidence="1 2">
    <name type="scientific">Pristionchus fissidentatus</name>
    <dbReference type="NCBI Taxonomy" id="1538716"/>
    <lineage>
        <taxon>Eukaryota</taxon>
        <taxon>Metazoa</taxon>
        <taxon>Ecdysozoa</taxon>
        <taxon>Nematoda</taxon>
        <taxon>Chromadorea</taxon>
        <taxon>Rhabditida</taxon>
        <taxon>Rhabditina</taxon>
        <taxon>Diplogasteromorpha</taxon>
        <taxon>Diplogasteroidea</taxon>
        <taxon>Neodiplogasteridae</taxon>
        <taxon>Pristionchus</taxon>
    </lineage>
</organism>
<reference evidence="1" key="1">
    <citation type="submission" date="2023-10" db="EMBL/GenBank/DDBJ databases">
        <title>Genome assembly of Pristionchus species.</title>
        <authorList>
            <person name="Yoshida K."/>
            <person name="Sommer R.J."/>
        </authorList>
    </citation>
    <scope>NUCLEOTIDE SEQUENCE</scope>
    <source>
        <strain evidence="1">RS5133</strain>
    </source>
</reference>
<gene>
    <name evidence="1" type="ORF">PFISCL1PPCAC_12157</name>
</gene>
<comment type="caution">
    <text evidence="1">The sequence shown here is derived from an EMBL/GenBank/DDBJ whole genome shotgun (WGS) entry which is preliminary data.</text>
</comment>
<feature type="non-terminal residue" evidence="1">
    <location>
        <position position="86"/>
    </location>
</feature>
<dbReference type="AlphaFoldDB" id="A0AAV5VQC5"/>
<evidence type="ECO:0000313" key="1">
    <source>
        <dbReference type="EMBL" id="GMT20860.1"/>
    </source>
</evidence>
<evidence type="ECO:0000313" key="2">
    <source>
        <dbReference type="Proteomes" id="UP001432322"/>
    </source>
</evidence>
<sequence>RGCSTTRSSSRTWAAAAFRTTRRRMQTRPRDECRAFRRAIAATRAASCSSCPTYGRTTWDRRTRTVIVARSHARRPRLITTCISTC</sequence>